<dbReference type="RefSeq" id="WP_377506525.1">
    <property type="nucleotide sequence ID" value="NZ_JBHSQS010000003.1"/>
</dbReference>
<evidence type="ECO:0000256" key="8">
    <source>
        <dbReference type="ARBA" id="ARBA00023157"/>
    </source>
</evidence>
<evidence type="ECO:0000256" key="6">
    <source>
        <dbReference type="ARBA" id="ARBA00023002"/>
    </source>
</evidence>
<keyword evidence="6" id="KW-0560">Oxidoreductase</keyword>
<evidence type="ECO:0000256" key="7">
    <source>
        <dbReference type="ARBA" id="ARBA00023136"/>
    </source>
</evidence>
<evidence type="ECO:0000256" key="4">
    <source>
        <dbReference type="ARBA" id="ARBA00022719"/>
    </source>
</evidence>
<reference evidence="13" key="1">
    <citation type="journal article" date="2019" name="Int. J. Syst. Evol. Microbiol.">
        <title>The Global Catalogue of Microorganisms (GCM) 10K type strain sequencing project: providing services to taxonomists for standard genome sequencing and annotation.</title>
        <authorList>
            <consortium name="The Broad Institute Genomics Platform"/>
            <consortium name="The Broad Institute Genome Sequencing Center for Infectious Disease"/>
            <person name="Wu L."/>
            <person name="Ma J."/>
        </authorList>
    </citation>
    <scope>NUCLEOTIDE SEQUENCE [LARGE SCALE GENOMIC DNA]</scope>
    <source>
        <strain evidence="13">CGMCC 4.7144</strain>
    </source>
</reference>
<dbReference type="Pfam" id="PF07884">
    <property type="entry name" value="VKOR"/>
    <property type="match status" value="1"/>
</dbReference>
<feature type="domain" description="Vitamin K epoxide reductase" evidence="11">
    <location>
        <begin position="21"/>
        <end position="162"/>
    </location>
</feature>
<feature type="transmembrane region" description="Helical" evidence="10">
    <location>
        <begin position="85"/>
        <end position="103"/>
    </location>
</feature>
<dbReference type="InterPro" id="IPR038354">
    <property type="entry name" value="VKOR_sf"/>
</dbReference>
<accession>A0ABW1H1Q7</accession>
<evidence type="ECO:0000256" key="9">
    <source>
        <dbReference type="ARBA" id="ARBA00023284"/>
    </source>
</evidence>
<keyword evidence="9" id="KW-0676">Redox-active center</keyword>
<keyword evidence="4" id="KW-0874">Quinone</keyword>
<feature type="transmembrane region" description="Helical" evidence="10">
    <location>
        <begin position="181"/>
        <end position="205"/>
    </location>
</feature>
<evidence type="ECO:0000313" key="13">
    <source>
        <dbReference type="Proteomes" id="UP001596226"/>
    </source>
</evidence>
<evidence type="ECO:0000256" key="1">
    <source>
        <dbReference type="ARBA" id="ARBA00004141"/>
    </source>
</evidence>
<comment type="similarity">
    <text evidence="2">Belongs to the VKOR family.</text>
</comment>
<feature type="transmembrane region" description="Helical" evidence="10">
    <location>
        <begin position="23"/>
        <end position="44"/>
    </location>
</feature>
<feature type="transmembrane region" description="Helical" evidence="10">
    <location>
        <begin position="136"/>
        <end position="160"/>
    </location>
</feature>
<dbReference type="Gene3D" id="1.20.1440.130">
    <property type="entry name" value="VKOR domain"/>
    <property type="match status" value="1"/>
</dbReference>
<name>A0ABW1H1Q7_9ACTN</name>
<gene>
    <name evidence="12" type="ORF">ACFQGL_05905</name>
</gene>
<keyword evidence="3 10" id="KW-0812">Transmembrane</keyword>
<keyword evidence="7 10" id="KW-0472">Membrane</keyword>
<keyword evidence="5 10" id="KW-1133">Transmembrane helix</keyword>
<keyword evidence="8" id="KW-1015">Disulfide bond</keyword>
<dbReference type="SMART" id="SM00756">
    <property type="entry name" value="VKc"/>
    <property type="match status" value="1"/>
</dbReference>
<keyword evidence="13" id="KW-1185">Reference proteome</keyword>
<sequence length="212" mass="22716">MSAATTERQTERTLPEQGFLSRVTAWICAVGGVVGLLAAAILIVEKINLLADPGYVPSCSINPILSCGSVMTTPQAEAFGIPNPLIGIAGFAAVATIGVVLLAGARLPGWFWLGLQAGATFGVIFVHWLIYQSLYVIGALCPYCMLVWAVTIPIFLYVTVRALRQHGGVLPGPVRRVAAAVATYHSLILTAWYAIVLIAILTRFWSYWSTLV</sequence>
<dbReference type="CDD" id="cd12922">
    <property type="entry name" value="VKOR_5"/>
    <property type="match status" value="1"/>
</dbReference>
<comment type="subcellular location">
    <subcellularLocation>
        <location evidence="1">Membrane</location>
        <topology evidence="1">Multi-pass membrane protein</topology>
    </subcellularLocation>
</comment>
<dbReference type="EMBL" id="JBHSQS010000003">
    <property type="protein sequence ID" value="MFC5922873.1"/>
    <property type="molecule type" value="Genomic_DNA"/>
</dbReference>
<proteinExistence type="inferred from homology"/>
<evidence type="ECO:0000256" key="2">
    <source>
        <dbReference type="ARBA" id="ARBA00006214"/>
    </source>
</evidence>
<organism evidence="12 13">
    <name type="scientific">Micromonospora vulcania</name>
    <dbReference type="NCBI Taxonomy" id="1441873"/>
    <lineage>
        <taxon>Bacteria</taxon>
        <taxon>Bacillati</taxon>
        <taxon>Actinomycetota</taxon>
        <taxon>Actinomycetes</taxon>
        <taxon>Micromonosporales</taxon>
        <taxon>Micromonosporaceae</taxon>
        <taxon>Micromonospora</taxon>
    </lineage>
</organism>
<dbReference type="Proteomes" id="UP001596226">
    <property type="component" value="Unassembled WGS sequence"/>
</dbReference>
<evidence type="ECO:0000259" key="11">
    <source>
        <dbReference type="SMART" id="SM00756"/>
    </source>
</evidence>
<evidence type="ECO:0000256" key="3">
    <source>
        <dbReference type="ARBA" id="ARBA00022692"/>
    </source>
</evidence>
<evidence type="ECO:0000313" key="12">
    <source>
        <dbReference type="EMBL" id="MFC5922873.1"/>
    </source>
</evidence>
<dbReference type="InterPro" id="IPR012932">
    <property type="entry name" value="VKOR"/>
</dbReference>
<evidence type="ECO:0000256" key="10">
    <source>
        <dbReference type="SAM" id="Phobius"/>
    </source>
</evidence>
<feature type="transmembrane region" description="Helical" evidence="10">
    <location>
        <begin position="110"/>
        <end position="130"/>
    </location>
</feature>
<dbReference type="InterPro" id="IPR041714">
    <property type="entry name" value="VKOR_Actinobacteria"/>
</dbReference>
<protein>
    <submittedName>
        <fullName evidence="12">Vitamin K epoxide reductase family protein</fullName>
    </submittedName>
</protein>
<comment type="caution">
    <text evidence="12">The sequence shown here is derived from an EMBL/GenBank/DDBJ whole genome shotgun (WGS) entry which is preliminary data.</text>
</comment>
<evidence type="ECO:0000256" key="5">
    <source>
        <dbReference type="ARBA" id="ARBA00022989"/>
    </source>
</evidence>